<dbReference type="AlphaFoldDB" id="A0A7W3ZQU9"/>
<reference evidence="2" key="1">
    <citation type="submission" date="2020-05" db="EMBL/GenBank/DDBJ databases">
        <title>Classification of alakaliphilic streptomycetes isolated from an alkaline soil next to Lonar Crater, India and a proposal for the recognition of Streptomyces alkaliterrae sp. nov.</title>
        <authorList>
            <person name="Golinska P."/>
        </authorList>
    </citation>
    <scope>NUCLEOTIDE SEQUENCE [LARGE SCALE GENOMIC DNA]</scope>
    <source>
        <strain evidence="2">OF3</strain>
    </source>
</reference>
<evidence type="ECO:0000313" key="1">
    <source>
        <dbReference type="EMBL" id="MBB1257051.1"/>
    </source>
</evidence>
<proteinExistence type="predicted"/>
<dbReference type="Proteomes" id="UP000525686">
    <property type="component" value="Unassembled WGS sequence"/>
</dbReference>
<comment type="caution">
    <text evidence="1">The sequence shown here is derived from an EMBL/GenBank/DDBJ whole genome shotgun (WGS) entry which is preliminary data.</text>
</comment>
<feature type="non-terminal residue" evidence="1">
    <location>
        <position position="31"/>
    </location>
</feature>
<evidence type="ECO:0000313" key="2">
    <source>
        <dbReference type="Proteomes" id="UP000525686"/>
    </source>
</evidence>
<name>A0A7W3ZQU9_9ACTN</name>
<sequence length="31" mass="3568">MWLPIPATEIDGLPDAFEYRFWEGGEFPADP</sequence>
<gene>
    <name evidence="1" type="ORF">H3146_27520</name>
</gene>
<dbReference type="EMBL" id="JABJWZ010000582">
    <property type="protein sequence ID" value="MBB1257051.1"/>
    <property type="molecule type" value="Genomic_DNA"/>
</dbReference>
<organism evidence="1 2">
    <name type="scientific">Streptomyces alkaliterrae</name>
    <dbReference type="NCBI Taxonomy" id="2213162"/>
    <lineage>
        <taxon>Bacteria</taxon>
        <taxon>Bacillati</taxon>
        <taxon>Actinomycetota</taxon>
        <taxon>Actinomycetes</taxon>
        <taxon>Kitasatosporales</taxon>
        <taxon>Streptomycetaceae</taxon>
        <taxon>Streptomyces</taxon>
    </lineage>
</organism>
<protein>
    <submittedName>
        <fullName evidence="1">Dihydrofolate reductase</fullName>
    </submittedName>
</protein>
<accession>A0A7W3ZQU9</accession>